<reference evidence="1 2" key="1">
    <citation type="submission" date="2019-01" db="EMBL/GenBank/DDBJ databases">
        <authorList>
            <person name="Chen W.-M."/>
        </authorList>
    </citation>
    <scope>NUCLEOTIDE SEQUENCE [LARGE SCALE GENOMIC DNA]</scope>
    <source>
        <strain evidence="1 2">FSY-15</strain>
    </source>
</reference>
<evidence type="ECO:0000313" key="2">
    <source>
        <dbReference type="Proteomes" id="UP000282832"/>
    </source>
</evidence>
<dbReference type="RefSeq" id="WP_127802902.1">
    <property type="nucleotide sequence ID" value="NZ_SACY01000002.1"/>
</dbReference>
<dbReference type="OrthoDB" id="980982at2"/>
<organism evidence="1 2">
    <name type="scientific">Sandaracinomonas limnophila</name>
    <dbReference type="NCBI Taxonomy" id="1862386"/>
    <lineage>
        <taxon>Bacteria</taxon>
        <taxon>Pseudomonadati</taxon>
        <taxon>Bacteroidota</taxon>
        <taxon>Cytophagia</taxon>
        <taxon>Cytophagales</taxon>
        <taxon>Flectobacillaceae</taxon>
        <taxon>Sandaracinomonas</taxon>
    </lineage>
</organism>
<gene>
    <name evidence="1" type="ORF">EOJ36_04820</name>
</gene>
<accession>A0A437PU03</accession>
<dbReference type="Proteomes" id="UP000282832">
    <property type="component" value="Unassembled WGS sequence"/>
</dbReference>
<proteinExistence type="predicted"/>
<dbReference type="AlphaFoldDB" id="A0A437PU03"/>
<protein>
    <submittedName>
        <fullName evidence="1">Uncharacterized protein</fullName>
    </submittedName>
</protein>
<comment type="caution">
    <text evidence="1">The sequence shown here is derived from an EMBL/GenBank/DDBJ whole genome shotgun (WGS) entry which is preliminary data.</text>
</comment>
<keyword evidence="2" id="KW-1185">Reference proteome</keyword>
<dbReference type="EMBL" id="SACY01000002">
    <property type="protein sequence ID" value="RVU25742.1"/>
    <property type="molecule type" value="Genomic_DNA"/>
</dbReference>
<evidence type="ECO:0000313" key="1">
    <source>
        <dbReference type="EMBL" id="RVU25742.1"/>
    </source>
</evidence>
<sequence>MPKFYTLFIGFSLSILALNSCVQEPDYSTTPEISFASIRKINKIASDGFGGTTKIDSLIMSINFKDGDGDLGITEAEVKANAAYKDFKNFIVDAYIIKNNKPVALNLNPALGGRMNFKFNQSGKTRAIEGTVDYSSQFAYAFYKGYSPLFTPKNDTLQFDIKIVDNAFHQSNVVRTDRIVIFQD</sequence>
<name>A0A437PU03_9BACT</name>